<evidence type="ECO:0000313" key="5">
    <source>
        <dbReference type="EMBL" id="KAA3673221.1"/>
    </source>
</evidence>
<dbReference type="AlphaFoldDB" id="A0A5J4NC58"/>
<protein>
    <recommendedName>
        <fullName evidence="4">WIF domain-containing protein</fullName>
    </recommendedName>
</protein>
<dbReference type="InterPro" id="IPR003306">
    <property type="entry name" value="WIF"/>
</dbReference>
<feature type="transmembrane region" description="Helical" evidence="3">
    <location>
        <begin position="16"/>
        <end position="33"/>
    </location>
</feature>
<reference evidence="5 6" key="1">
    <citation type="journal article" date="2019" name="Gigascience">
        <title>Whole-genome sequence of the oriental lung fluke Paragonimus westermani.</title>
        <authorList>
            <person name="Oey H."/>
            <person name="Zakrzewski M."/>
            <person name="Narain K."/>
            <person name="Devi K.R."/>
            <person name="Agatsuma T."/>
            <person name="Nawaratna S."/>
            <person name="Gobert G.N."/>
            <person name="Jones M.K."/>
            <person name="Ragan M.A."/>
            <person name="McManus D.P."/>
            <person name="Krause L."/>
        </authorList>
    </citation>
    <scope>NUCLEOTIDE SEQUENCE [LARGE SCALE GENOMIC DNA]</scope>
    <source>
        <strain evidence="5 6">IND2009</strain>
    </source>
</reference>
<proteinExistence type="predicted"/>
<keyword evidence="2" id="KW-0325">Glycoprotein</keyword>
<dbReference type="SMART" id="SM00469">
    <property type="entry name" value="WIF"/>
    <property type="match status" value="1"/>
</dbReference>
<organism evidence="5 6">
    <name type="scientific">Paragonimus westermani</name>
    <dbReference type="NCBI Taxonomy" id="34504"/>
    <lineage>
        <taxon>Eukaryota</taxon>
        <taxon>Metazoa</taxon>
        <taxon>Spiralia</taxon>
        <taxon>Lophotrochozoa</taxon>
        <taxon>Platyhelminthes</taxon>
        <taxon>Trematoda</taxon>
        <taxon>Digenea</taxon>
        <taxon>Plagiorchiida</taxon>
        <taxon>Troglotremata</taxon>
        <taxon>Troglotrematidae</taxon>
        <taxon>Paragonimus</taxon>
    </lineage>
</organism>
<dbReference type="Gene3D" id="2.60.40.2170">
    <property type="entry name" value="Wnt, WIF domain"/>
    <property type="match status" value="1"/>
</dbReference>
<dbReference type="EMBL" id="QNGE01004103">
    <property type="protein sequence ID" value="KAA3673221.1"/>
    <property type="molecule type" value="Genomic_DNA"/>
</dbReference>
<evidence type="ECO:0000313" key="6">
    <source>
        <dbReference type="Proteomes" id="UP000324629"/>
    </source>
</evidence>
<evidence type="ECO:0000256" key="3">
    <source>
        <dbReference type="SAM" id="Phobius"/>
    </source>
</evidence>
<keyword evidence="1" id="KW-0732">Signal</keyword>
<accession>A0A5J4NC58</accession>
<dbReference type="InterPro" id="IPR038677">
    <property type="entry name" value="WIF_sf"/>
</dbReference>
<dbReference type="PROSITE" id="PS50814">
    <property type="entry name" value="WIF"/>
    <property type="match status" value="1"/>
</dbReference>
<keyword evidence="3" id="KW-0472">Membrane</keyword>
<comment type="caution">
    <text evidence="5">The sequence shown here is derived from an EMBL/GenBank/DDBJ whole genome shotgun (WGS) entry which is preliminary data.</text>
</comment>
<keyword evidence="6" id="KW-1185">Reference proteome</keyword>
<feature type="domain" description="WIF" evidence="4">
    <location>
        <begin position="93"/>
        <end position="229"/>
    </location>
</feature>
<keyword evidence="3" id="KW-0812">Transmembrane</keyword>
<dbReference type="Pfam" id="PF02019">
    <property type="entry name" value="WIF"/>
    <property type="match status" value="1"/>
</dbReference>
<sequence>MWISSDFGFSWNNNNHIFFLLFLIMWGDVLHWLPWKPYRIPGGAHGQLNLWVDQHMVVRILESIPLNKRSPESLRCPRPRPGMQERICSQLAVYITSCASNFYLKVPEQLFLVFNGLLLPEVLDKIALSVDKPIPPRIEELRAKWKAGDERLTYSIELMSLNQTLLHKPLLNIAPSGFVPASPSDVQITLPCTGKATGIAPFRVQLDFRREFEGLRKIPPISFVVYKYCLSASKQTGHIINCECRVRCKHLHDKRRRNNHKRCIRQCQRQFSESSTSIGGVIS</sequence>
<evidence type="ECO:0000256" key="2">
    <source>
        <dbReference type="ARBA" id="ARBA00023180"/>
    </source>
</evidence>
<name>A0A5J4NC58_9TREM</name>
<keyword evidence="3" id="KW-1133">Transmembrane helix</keyword>
<gene>
    <name evidence="5" type="ORF">DEA37_0009182</name>
</gene>
<evidence type="ECO:0000259" key="4">
    <source>
        <dbReference type="PROSITE" id="PS50814"/>
    </source>
</evidence>
<evidence type="ECO:0000256" key="1">
    <source>
        <dbReference type="ARBA" id="ARBA00022729"/>
    </source>
</evidence>
<dbReference type="Proteomes" id="UP000324629">
    <property type="component" value="Unassembled WGS sequence"/>
</dbReference>